<organism evidence="1 2">
    <name type="scientific">Mycena metata</name>
    <dbReference type="NCBI Taxonomy" id="1033252"/>
    <lineage>
        <taxon>Eukaryota</taxon>
        <taxon>Fungi</taxon>
        <taxon>Dikarya</taxon>
        <taxon>Basidiomycota</taxon>
        <taxon>Agaricomycotina</taxon>
        <taxon>Agaricomycetes</taxon>
        <taxon>Agaricomycetidae</taxon>
        <taxon>Agaricales</taxon>
        <taxon>Marasmiineae</taxon>
        <taxon>Mycenaceae</taxon>
        <taxon>Mycena</taxon>
    </lineage>
</organism>
<dbReference type="EMBL" id="JARKIB010000115">
    <property type="protein sequence ID" value="KAJ7737728.1"/>
    <property type="molecule type" value="Genomic_DNA"/>
</dbReference>
<dbReference type="InterPro" id="IPR036397">
    <property type="entry name" value="RNaseH_sf"/>
</dbReference>
<dbReference type="InterPro" id="IPR012337">
    <property type="entry name" value="RNaseH-like_sf"/>
</dbReference>
<proteinExistence type="predicted"/>
<dbReference type="SUPFAM" id="SSF53098">
    <property type="entry name" value="Ribonuclease H-like"/>
    <property type="match status" value="1"/>
</dbReference>
<evidence type="ECO:0008006" key="3">
    <source>
        <dbReference type="Google" id="ProtNLM"/>
    </source>
</evidence>
<dbReference type="AlphaFoldDB" id="A0AAD7I8Y1"/>
<evidence type="ECO:0000313" key="2">
    <source>
        <dbReference type="Proteomes" id="UP001215598"/>
    </source>
</evidence>
<dbReference type="Proteomes" id="UP001215598">
    <property type="component" value="Unassembled WGS sequence"/>
</dbReference>
<dbReference type="GO" id="GO:0003676">
    <property type="term" value="F:nucleic acid binding"/>
    <property type="evidence" value="ECO:0007669"/>
    <property type="project" value="InterPro"/>
</dbReference>
<evidence type="ECO:0000313" key="1">
    <source>
        <dbReference type="EMBL" id="KAJ7737728.1"/>
    </source>
</evidence>
<feature type="non-terminal residue" evidence="1">
    <location>
        <position position="99"/>
    </location>
</feature>
<feature type="non-terminal residue" evidence="1">
    <location>
        <position position="1"/>
    </location>
</feature>
<gene>
    <name evidence="1" type="ORF">B0H16DRAFT_1231488</name>
</gene>
<keyword evidence="2" id="KW-1185">Reference proteome</keyword>
<sequence>VHIASACKNSGGIDARAGFGTYWGDNSRYNTALRVPGRQVDARAALLGVLYALETAREGRTLEIFLTSKQIIRAICYNAGKNYTTGWDCTNGDLLERIA</sequence>
<name>A0AAD7I8Y1_9AGAR</name>
<protein>
    <recommendedName>
        <fullName evidence="3">RNase H type-1 domain-containing protein</fullName>
    </recommendedName>
</protein>
<comment type="caution">
    <text evidence="1">The sequence shown here is derived from an EMBL/GenBank/DDBJ whole genome shotgun (WGS) entry which is preliminary data.</text>
</comment>
<accession>A0AAD7I8Y1</accession>
<reference evidence="1" key="1">
    <citation type="submission" date="2023-03" db="EMBL/GenBank/DDBJ databases">
        <title>Massive genome expansion in bonnet fungi (Mycena s.s.) driven by repeated elements and novel gene families across ecological guilds.</title>
        <authorList>
            <consortium name="Lawrence Berkeley National Laboratory"/>
            <person name="Harder C.B."/>
            <person name="Miyauchi S."/>
            <person name="Viragh M."/>
            <person name="Kuo A."/>
            <person name="Thoen E."/>
            <person name="Andreopoulos B."/>
            <person name="Lu D."/>
            <person name="Skrede I."/>
            <person name="Drula E."/>
            <person name="Henrissat B."/>
            <person name="Morin E."/>
            <person name="Kohler A."/>
            <person name="Barry K."/>
            <person name="LaButti K."/>
            <person name="Morin E."/>
            <person name="Salamov A."/>
            <person name="Lipzen A."/>
            <person name="Mereny Z."/>
            <person name="Hegedus B."/>
            <person name="Baldrian P."/>
            <person name="Stursova M."/>
            <person name="Weitz H."/>
            <person name="Taylor A."/>
            <person name="Grigoriev I.V."/>
            <person name="Nagy L.G."/>
            <person name="Martin F."/>
            <person name="Kauserud H."/>
        </authorList>
    </citation>
    <scope>NUCLEOTIDE SEQUENCE</scope>
    <source>
        <strain evidence="1">CBHHK182m</strain>
    </source>
</reference>
<dbReference type="Gene3D" id="3.30.420.10">
    <property type="entry name" value="Ribonuclease H-like superfamily/Ribonuclease H"/>
    <property type="match status" value="1"/>
</dbReference>